<gene>
    <name evidence="1" type="ORF">C2S_9274</name>
</gene>
<comment type="caution">
    <text evidence="1">The sequence shown here is derived from an EMBL/GenBank/DDBJ whole genome shotgun (WGS) entry which is preliminary data.</text>
</comment>
<accession>A0A9Q9UCS8</accession>
<name>A0A9Q9UCS8_FUSFU</name>
<protein>
    <submittedName>
        <fullName evidence="1">Uncharacterized protein</fullName>
    </submittedName>
</protein>
<evidence type="ECO:0000313" key="1">
    <source>
        <dbReference type="EMBL" id="VTT73806.1"/>
    </source>
</evidence>
<organism evidence="1 2">
    <name type="scientific">Fusarium fujikuroi</name>
    <name type="common">Bakanae and foot rot disease fungus</name>
    <name type="synonym">Gibberella fujikuroi</name>
    <dbReference type="NCBI Taxonomy" id="5127"/>
    <lineage>
        <taxon>Eukaryota</taxon>
        <taxon>Fungi</taxon>
        <taxon>Dikarya</taxon>
        <taxon>Ascomycota</taxon>
        <taxon>Pezizomycotina</taxon>
        <taxon>Sordariomycetes</taxon>
        <taxon>Hypocreomycetidae</taxon>
        <taxon>Hypocreales</taxon>
        <taxon>Nectriaceae</taxon>
        <taxon>Fusarium</taxon>
        <taxon>Fusarium fujikuroi species complex</taxon>
    </lineage>
</organism>
<sequence>MNPNAKDSEIVQRLVAHLPPLVLASFFLFYSPRTSNDDQINMESQRWDCCRNCLRHLDDGPKWRALQSYKLLCDECAAKKLQGKPKMKQMNWAECMICWGPFPNLYFTCREDPETRILQGHALCGQCIHHLRRDRCNWKRGFIKFCPKCKARPTMPVRVVASTVIELPEDEPAVLVDGLAAPANEPAVHVDEPAVPVDGLVALHVVNVRLGRSLNDMQVKVRWEDTWERLGLMDIDRLTRVKSIVECTPEAFKVRWKDTWVSFESLEDGPLKEEARRLLEDNYSV</sequence>
<dbReference type="EMBL" id="CABFJX010000371">
    <property type="protein sequence ID" value="VTT73806.1"/>
    <property type="molecule type" value="Genomic_DNA"/>
</dbReference>
<dbReference type="AlphaFoldDB" id="A0A9Q9UCS8"/>
<proteinExistence type="predicted"/>
<reference evidence="1" key="1">
    <citation type="submission" date="2019-05" db="EMBL/GenBank/DDBJ databases">
        <authorList>
            <person name="Piombo E."/>
        </authorList>
    </citation>
    <scope>NUCLEOTIDE SEQUENCE</scope>
    <source>
        <strain evidence="1">C2S</strain>
    </source>
</reference>
<dbReference type="Proteomes" id="UP000760494">
    <property type="component" value="Unassembled WGS sequence"/>
</dbReference>
<evidence type="ECO:0000313" key="2">
    <source>
        <dbReference type="Proteomes" id="UP000760494"/>
    </source>
</evidence>